<keyword evidence="9 17" id="KW-0418">Kinase</keyword>
<dbReference type="SMART" id="SM00304">
    <property type="entry name" value="HAMP"/>
    <property type="match status" value="1"/>
</dbReference>
<keyword evidence="6 17" id="KW-0808">Transferase</keyword>
<feature type="domain" description="HAMP" evidence="16">
    <location>
        <begin position="180"/>
        <end position="233"/>
    </location>
</feature>
<evidence type="ECO:0000313" key="17">
    <source>
        <dbReference type="EMBL" id="OIQ90748.1"/>
    </source>
</evidence>
<dbReference type="CDD" id="cd06225">
    <property type="entry name" value="HAMP"/>
    <property type="match status" value="1"/>
</dbReference>
<keyword evidence="8" id="KW-0547">Nucleotide-binding</keyword>
<dbReference type="InterPro" id="IPR050398">
    <property type="entry name" value="HssS/ArlS-like"/>
</dbReference>
<dbReference type="PROSITE" id="PS50109">
    <property type="entry name" value="HIS_KIN"/>
    <property type="match status" value="1"/>
</dbReference>
<dbReference type="Gene3D" id="1.10.287.130">
    <property type="match status" value="1"/>
</dbReference>
<accession>A0A1J5RF65</accession>
<evidence type="ECO:0000256" key="1">
    <source>
        <dbReference type="ARBA" id="ARBA00000085"/>
    </source>
</evidence>
<dbReference type="AlphaFoldDB" id="A0A1J5RF65"/>
<dbReference type="PRINTS" id="PR00344">
    <property type="entry name" value="BCTRLSENSOR"/>
</dbReference>
<evidence type="ECO:0000256" key="9">
    <source>
        <dbReference type="ARBA" id="ARBA00022777"/>
    </source>
</evidence>
<dbReference type="PANTHER" id="PTHR45528:SF1">
    <property type="entry name" value="SENSOR HISTIDINE KINASE CPXA"/>
    <property type="match status" value="1"/>
</dbReference>
<evidence type="ECO:0000256" key="14">
    <source>
        <dbReference type="SAM" id="Phobius"/>
    </source>
</evidence>
<dbReference type="SMART" id="SM00387">
    <property type="entry name" value="HATPase_c"/>
    <property type="match status" value="1"/>
</dbReference>
<dbReference type="InterPro" id="IPR036890">
    <property type="entry name" value="HATPase_C_sf"/>
</dbReference>
<keyword evidence="13 14" id="KW-0472">Membrane</keyword>
<dbReference type="Pfam" id="PF00512">
    <property type="entry name" value="HisKA"/>
    <property type="match status" value="1"/>
</dbReference>
<keyword evidence="11 14" id="KW-1133">Transmembrane helix</keyword>
<reference evidence="17" key="1">
    <citation type="submission" date="2016-10" db="EMBL/GenBank/DDBJ databases">
        <title>Sequence of Gallionella enrichment culture.</title>
        <authorList>
            <person name="Poehlein A."/>
            <person name="Muehling M."/>
            <person name="Daniel R."/>
        </authorList>
    </citation>
    <scope>NUCLEOTIDE SEQUENCE</scope>
</reference>
<keyword evidence="4" id="KW-1003">Cell membrane</keyword>
<dbReference type="InterPro" id="IPR036097">
    <property type="entry name" value="HisK_dim/P_sf"/>
</dbReference>
<feature type="transmembrane region" description="Helical" evidence="14">
    <location>
        <begin position="7"/>
        <end position="29"/>
    </location>
</feature>
<evidence type="ECO:0000256" key="4">
    <source>
        <dbReference type="ARBA" id="ARBA00022475"/>
    </source>
</evidence>
<comment type="catalytic activity">
    <reaction evidence="1">
        <text>ATP + protein L-histidine = ADP + protein N-phospho-L-histidine.</text>
        <dbReference type="EC" id="2.7.13.3"/>
    </reaction>
</comment>
<keyword evidence="5" id="KW-0597">Phosphoprotein</keyword>
<organism evidence="17">
    <name type="scientific">mine drainage metagenome</name>
    <dbReference type="NCBI Taxonomy" id="410659"/>
    <lineage>
        <taxon>unclassified sequences</taxon>
        <taxon>metagenomes</taxon>
        <taxon>ecological metagenomes</taxon>
    </lineage>
</organism>
<keyword evidence="10" id="KW-0067">ATP-binding</keyword>
<dbReference type="EMBL" id="MLJW01000281">
    <property type="protein sequence ID" value="OIQ90748.1"/>
    <property type="molecule type" value="Genomic_DNA"/>
</dbReference>
<evidence type="ECO:0000256" key="7">
    <source>
        <dbReference type="ARBA" id="ARBA00022692"/>
    </source>
</evidence>
<dbReference type="CDD" id="cd00082">
    <property type="entry name" value="HisKA"/>
    <property type="match status" value="1"/>
</dbReference>
<evidence type="ECO:0000256" key="8">
    <source>
        <dbReference type="ARBA" id="ARBA00022741"/>
    </source>
</evidence>
<dbReference type="InterPro" id="IPR004358">
    <property type="entry name" value="Sig_transdc_His_kin-like_C"/>
</dbReference>
<comment type="caution">
    <text evidence="17">The sequence shown here is derived from an EMBL/GenBank/DDBJ whole genome shotgun (WGS) entry which is preliminary data.</text>
</comment>
<proteinExistence type="predicted"/>
<dbReference type="Pfam" id="PF02518">
    <property type="entry name" value="HATPase_c"/>
    <property type="match status" value="1"/>
</dbReference>
<dbReference type="Pfam" id="PF00672">
    <property type="entry name" value="HAMP"/>
    <property type="match status" value="1"/>
</dbReference>
<protein>
    <recommendedName>
        <fullName evidence="3">histidine kinase</fullName>
        <ecNumber evidence="3">2.7.13.3</ecNumber>
    </recommendedName>
</protein>
<dbReference type="InterPro" id="IPR003661">
    <property type="entry name" value="HisK_dim/P_dom"/>
</dbReference>
<dbReference type="SMART" id="SM00388">
    <property type="entry name" value="HisKA"/>
    <property type="match status" value="1"/>
</dbReference>
<name>A0A1J5RF65_9ZZZZ</name>
<evidence type="ECO:0000256" key="2">
    <source>
        <dbReference type="ARBA" id="ARBA00004651"/>
    </source>
</evidence>
<keyword evidence="12" id="KW-0902">Two-component regulatory system</keyword>
<evidence type="ECO:0000256" key="3">
    <source>
        <dbReference type="ARBA" id="ARBA00012438"/>
    </source>
</evidence>
<dbReference type="SUPFAM" id="SSF158472">
    <property type="entry name" value="HAMP domain-like"/>
    <property type="match status" value="1"/>
</dbReference>
<evidence type="ECO:0000256" key="10">
    <source>
        <dbReference type="ARBA" id="ARBA00022840"/>
    </source>
</evidence>
<evidence type="ECO:0000256" key="13">
    <source>
        <dbReference type="ARBA" id="ARBA00023136"/>
    </source>
</evidence>
<dbReference type="GO" id="GO:0005524">
    <property type="term" value="F:ATP binding"/>
    <property type="evidence" value="ECO:0007669"/>
    <property type="project" value="UniProtKB-KW"/>
</dbReference>
<dbReference type="InterPro" id="IPR003660">
    <property type="entry name" value="HAMP_dom"/>
</dbReference>
<dbReference type="PANTHER" id="PTHR45528">
    <property type="entry name" value="SENSOR HISTIDINE KINASE CPXA"/>
    <property type="match status" value="1"/>
</dbReference>
<evidence type="ECO:0000256" key="12">
    <source>
        <dbReference type="ARBA" id="ARBA00023012"/>
    </source>
</evidence>
<evidence type="ECO:0000259" key="16">
    <source>
        <dbReference type="PROSITE" id="PS50885"/>
    </source>
</evidence>
<sequence length="463" mass="52454">MKIKYRITILFTVLVTAILLFLCVSIYYFSGLNRQKEFRKRLKNRALTTVSLLMKVPGINKSLLKKIDESTLVALQQKSVIVYDPSGNLVYDYIDENAVPVTINANIIERVKKSGEYYFEQNKKDVAALEYNDGSKEYIVIAAAYDQDGFSKDNELKWILVFSFVTGGLITFITGLFFSIRLVAPIKKITNEVKEISSQNLSRRINIAEPKDELNELASTFNDLMNRLQESFEIQRRFIANASHELSTPLTSVLSQLEITLQNERSVNEYKEVMDSVYDDVKNLTQLTKSLLEIAKASGTSAGIELLLIRMDELLMKLPSELKKIDAKYNVELSFDSFPDDEDKLLIFGNSDLIYNAVKNIVLNACKYSETHVAHLALHFSENTLEINIDDDGPGIKEEDMPYIFQPFYRGSNINYNPGFGLGLSLASRIIGMHKGTLKFKNKPEGGTLFNILLPIAKDFHAI</sequence>
<dbReference type="SUPFAM" id="SSF47384">
    <property type="entry name" value="Homodimeric domain of signal transducing histidine kinase"/>
    <property type="match status" value="1"/>
</dbReference>
<dbReference type="EC" id="2.7.13.3" evidence="3"/>
<dbReference type="Gene3D" id="6.10.340.10">
    <property type="match status" value="1"/>
</dbReference>
<dbReference type="CDD" id="cd00075">
    <property type="entry name" value="HATPase"/>
    <property type="match status" value="1"/>
</dbReference>
<dbReference type="GO" id="GO:0005886">
    <property type="term" value="C:plasma membrane"/>
    <property type="evidence" value="ECO:0007669"/>
    <property type="project" value="UniProtKB-SubCell"/>
</dbReference>
<dbReference type="Gene3D" id="3.30.565.10">
    <property type="entry name" value="Histidine kinase-like ATPase, C-terminal domain"/>
    <property type="match status" value="1"/>
</dbReference>
<feature type="transmembrane region" description="Helical" evidence="14">
    <location>
        <begin position="158"/>
        <end position="184"/>
    </location>
</feature>
<evidence type="ECO:0000256" key="11">
    <source>
        <dbReference type="ARBA" id="ARBA00022989"/>
    </source>
</evidence>
<keyword evidence="7 14" id="KW-0812">Transmembrane</keyword>
<evidence type="ECO:0000256" key="6">
    <source>
        <dbReference type="ARBA" id="ARBA00022679"/>
    </source>
</evidence>
<dbReference type="PROSITE" id="PS50885">
    <property type="entry name" value="HAMP"/>
    <property type="match status" value="1"/>
</dbReference>
<dbReference type="SUPFAM" id="SSF55874">
    <property type="entry name" value="ATPase domain of HSP90 chaperone/DNA topoisomerase II/histidine kinase"/>
    <property type="match status" value="1"/>
</dbReference>
<dbReference type="InterPro" id="IPR005467">
    <property type="entry name" value="His_kinase_dom"/>
</dbReference>
<comment type="subcellular location">
    <subcellularLocation>
        <location evidence="2">Cell membrane</location>
        <topology evidence="2">Multi-pass membrane protein</topology>
    </subcellularLocation>
</comment>
<evidence type="ECO:0000256" key="5">
    <source>
        <dbReference type="ARBA" id="ARBA00022553"/>
    </source>
</evidence>
<dbReference type="GO" id="GO:0000155">
    <property type="term" value="F:phosphorelay sensor kinase activity"/>
    <property type="evidence" value="ECO:0007669"/>
    <property type="project" value="InterPro"/>
</dbReference>
<feature type="domain" description="Histidine kinase" evidence="15">
    <location>
        <begin position="241"/>
        <end position="458"/>
    </location>
</feature>
<gene>
    <name evidence="17" type="primary">arlS_2</name>
    <name evidence="17" type="ORF">GALL_273570</name>
</gene>
<dbReference type="InterPro" id="IPR003594">
    <property type="entry name" value="HATPase_dom"/>
</dbReference>
<evidence type="ECO:0000259" key="15">
    <source>
        <dbReference type="PROSITE" id="PS50109"/>
    </source>
</evidence>